<evidence type="ECO:0008006" key="5">
    <source>
        <dbReference type="Google" id="ProtNLM"/>
    </source>
</evidence>
<dbReference type="RefSeq" id="WP_145735061.1">
    <property type="nucleotide sequence ID" value="NZ_VITR01000014.1"/>
</dbReference>
<comment type="caution">
    <text evidence="3">The sequence shown here is derived from an EMBL/GenBank/DDBJ whole genome shotgun (WGS) entry which is preliminary data.</text>
</comment>
<dbReference type="Proteomes" id="UP000315751">
    <property type="component" value="Unassembled WGS sequence"/>
</dbReference>
<name>A0A560GVJ7_9PROT</name>
<keyword evidence="2" id="KW-0732">Signal</keyword>
<evidence type="ECO:0000256" key="2">
    <source>
        <dbReference type="SAM" id="SignalP"/>
    </source>
</evidence>
<evidence type="ECO:0000256" key="1">
    <source>
        <dbReference type="SAM" id="MobiDB-lite"/>
    </source>
</evidence>
<dbReference type="EMBL" id="VITR01000014">
    <property type="protein sequence ID" value="TWB37619.1"/>
    <property type="molecule type" value="Genomic_DNA"/>
</dbReference>
<dbReference type="AlphaFoldDB" id="A0A560GVJ7"/>
<proteinExistence type="predicted"/>
<organism evidence="3 4">
    <name type="scientific">Nitrospirillum amazonense</name>
    <dbReference type="NCBI Taxonomy" id="28077"/>
    <lineage>
        <taxon>Bacteria</taxon>
        <taxon>Pseudomonadati</taxon>
        <taxon>Pseudomonadota</taxon>
        <taxon>Alphaproteobacteria</taxon>
        <taxon>Rhodospirillales</taxon>
        <taxon>Azospirillaceae</taxon>
        <taxon>Nitrospirillum</taxon>
    </lineage>
</organism>
<evidence type="ECO:0000313" key="4">
    <source>
        <dbReference type="Proteomes" id="UP000315751"/>
    </source>
</evidence>
<reference evidence="3 4" key="1">
    <citation type="submission" date="2019-06" db="EMBL/GenBank/DDBJ databases">
        <title>Genomic Encyclopedia of Type Strains, Phase IV (KMG-V): Genome sequencing to study the core and pangenomes of soil and plant-associated prokaryotes.</title>
        <authorList>
            <person name="Whitman W."/>
        </authorList>
    </citation>
    <scope>NUCLEOTIDE SEQUENCE [LARGE SCALE GENOMIC DNA]</scope>
    <source>
        <strain evidence="3 4">BR 11622</strain>
    </source>
</reference>
<feature type="signal peptide" evidence="2">
    <location>
        <begin position="1"/>
        <end position="26"/>
    </location>
</feature>
<gene>
    <name evidence="3" type="ORF">FBZ90_114106</name>
</gene>
<feature type="region of interest" description="Disordered" evidence="1">
    <location>
        <begin position="84"/>
        <end position="103"/>
    </location>
</feature>
<keyword evidence="4" id="KW-1185">Reference proteome</keyword>
<accession>A0A560GVJ7</accession>
<feature type="chain" id="PRO_5022177764" description="UrcA family protein" evidence="2">
    <location>
        <begin position="27"/>
        <end position="103"/>
    </location>
</feature>
<evidence type="ECO:0000313" key="3">
    <source>
        <dbReference type="EMBL" id="TWB37619.1"/>
    </source>
</evidence>
<sequence length="103" mass="9954">MTFATRAQIYAFFTMVALAGAGSAVAAGAGGASSSPCGVAPVLSLKHLDAPPTAIDGDAFVAQVNRYAAKAKARGACLAQVAANGDASARTSGPTMAPAPSGD</sequence>
<protein>
    <recommendedName>
        <fullName evidence="5">UrcA family protein</fullName>
    </recommendedName>
</protein>